<gene>
    <name evidence="10" type="ORF">ABID49_002404</name>
</gene>
<evidence type="ECO:0000256" key="3">
    <source>
        <dbReference type="ARBA" id="ARBA00022448"/>
    </source>
</evidence>
<dbReference type="PANTHER" id="PTHR43840">
    <property type="entry name" value="MITOCHONDRIAL METAL TRANSPORTER 1-RELATED"/>
    <property type="match status" value="1"/>
</dbReference>
<feature type="transmembrane region" description="Helical" evidence="7">
    <location>
        <begin position="158"/>
        <end position="176"/>
    </location>
</feature>
<evidence type="ECO:0000256" key="2">
    <source>
        <dbReference type="ARBA" id="ARBA00008114"/>
    </source>
</evidence>
<dbReference type="NCBIfam" id="TIGR01297">
    <property type="entry name" value="CDF"/>
    <property type="match status" value="1"/>
</dbReference>
<keyword evidence="6 7" id="KW-0472">Membrane</keyword>
<reference evidence="10 11" key="1">
    <citation type="submission" date="2024-06" db="EMBL/GenBank/DDBJ databases">
        <title>Genomic Encyclopedia of Type Strains, Phase IV (KMG-IV): sequencing the most valuable type-strain genomes for metagenomic binning, comparative biology and taxonomic classification.</title>
        <authorList>
            <person name="Goeker M."/>
        </authorList>
    </citation>
    <scope>NUCLEOTIDE SEQUENCE [LARGE SCALE GENOMIC DNA]</scope>
    <source>
        <strain evidence="10 11">DSM 26128</strain>
    </source>
</reference>
<evidence type="ECO:0000259" key="9">
    <source>
        <dbReference type="Pfam" id="PF16916"/>
    </source>
</evidence>
<dbReference type="InterPro" id="IPR002524">
    <property type="entry name" value="Cation_efflux"/>
</dbReference>
<name>A0ABV2GDZ5_9BACL</name>
<comment type="subcellular location">
    <subcellularLocation>
        <location evidence="1">Membrane</location>
        <topology evidence="1">Multi-pass membrane protein</topology>
    </subcellularLocation>
</comment>
<evidence type="ECO:0000259" key="8">
    <source>
        <dbReference type="Pfam" id="PF01545"/>
    </source>
</evidence>
<keyword evidence="4 7" id="KW-0812">Transmembrane</keyword>
<accession>A0ABV2GDZ5</accession>
<dbReference type="Proteomes" id="UP001549099">
    <property type="component" value="Unassembled WGS sequence"/>
</dbReference>
<evidence type="ECO:0000256" key="7">
    <source>
        <dbReference type="SAM" id="Phobius"/>
    </source>
</evidence>
<dbReference type="SUPFAM" id="SSF160240">
    <property type="entry name" value="Cation efflux protein cytoplasmic domain-like"/>
    <property type="match status" value="1"/>
</dbReference>
<feature type="transmembrane region" description="Helical" evidence="7">
    <location>
        <begin position="12"/>
        <end position="32"/>
    </location>
</feature>
<organism evidence="10 11">
    <name type="scientific">Bhargavaea ullalensis</name>
    <dbReference type="NCBI Taxonomy" id="1265685"/>
    <lineage>
        <taxon>Bacteria</taxon>
        <taxon>Bacillati</taxon>
        <taxon>Bacillota</taxon>
        <taxon>Bacilli</taxon>
        <taxon>Bacillales</taxon>
        <taxon>Caryophanaceae</taxon>
        <taxon>Bhargavaea</taxon>
    </lineage>
</organism>
<dbReference type="RefSeq" id="WP_354198571.1">
    <property type="nucleotide sequence ID" value="NZ_JBEPLW010000024.1"/>
</dbReference>
<feature type="domain" description="Cation efflux protein cytoplasmic" evidence="9">
    <location>
        <begin position="211"/>
        <end position="287"/>
    </location>
</feature>
<comment type="similarity">
    <text evidence="2">Belongs to the cation diffusion facilitator (CDF) transporter (TC 2.A.4) family.</text>
</comment>
<evidence type="ECO:0000256" key="5">
    <source>
        <dbReference type="ARBA" id="ARBA00022989"/>
    </source>
</evidence>
<dbReference type="PANTHER" id="PTHR43840:SF50">
    <property type="entry name" value="MANGANESE EFFLUX SYSTEM PROTEIN MNES"/>
    <property type="match status" value="1"/>
</dbReference>
<protein>
    <submittedName>
        <fullName evidence="10">Cation diffusion facilitator family transporter</fullName>
    </submittedName>
</protein>
<dbReference type="Gene3D" id="3.30.70.1350">
    <property type="entry name" value="Cation efflux protein, cytoplasmic domain"/>
    <property type="match status" value="1"/>
</dbReference>
<feature type="transmembrane region" description="Helical" evidence="7">
    <location>
        <begin position="182"/>
        <end position="199"/>
    </location>
</feature>
<proteinExistence type="inferred from homology"/>
<dbReference type="SUPFAM" id="SSF161111">
    <property type="entry name" value="Cation efflux protein transmembrane domain-like"/>
    <property type="match status" value="1"/>
</dbReference>
<dbReference type="EMBL" id="JBEPLW010000024">
    <property type="protein sequence ID" value="MET3576486.1"/>
    <property type="molecule type" value="Genomic_DNA"/>
</dbReference>
<dbReference type="Gene3D" id="1.20.1510.10">
    <property type="entry name" value="Cation efflux protein transmembrane domain"/>
    <property type="match status" value="1"/>
</dbReference>
<dbReference type="InterPro" id="IPR036837">
    <property type="entry name" value="Cation_efflux_CTD_sf"/>
</dbReference>
<dbReference type="Pfam" id="PF16916">
    <property type="entry name" value="ZT_dimer"/>
    <property type="match status" value="1"/>
</dbReference>
<keyword evidence="5 7" id="KW-1133">Transmembrane helix</keyword>
<dbReference type="InterPro" id="IPR058533">
    <property type="entry name" value="Cation_efflux_TM"/>
</dbReference>
<dbReference type="InterPro" id="IPR027469">
    <property type="entry name" value="Cation_efflux_TMD_sf"/>
</dbReference>
<keyword evidence="11" id="KW-1185">Reference proteome</keyword>
<dbReference type="Pfam" id="PF01545">
    <property type="entry name" value="Cation_efflux"/>
    <property type="match status" value="1"/>
</dbReference>
<evidence type="ECO:0000313" key="10">
    <source>
        <dbReference type="EMBL" id="MET3576486.1"/>
    </source>
</evidence>
<dbReference type="InterPro" id="IPR050291">
    <property type="entry name" value="CDF_Transporter"/>
</dbReference>
<feature type="domain" description="Cation efflux protein transmembrane" evidence="8">
    <location>
        <begin position="15"/>
        <end position="206"/>
    </location>
</feature>
<feature type="transmembrane region" description="Helical" evidence="7">
    <location>
        <begin position="116"/>
        <end position="137"/>
    </location>
</feature>
<evidence type="ECO:0000256" key="6">
    <source>
        <dbReference type="ARBA" id="ARBA00023136"/>
    </source>
</evidence>
<evidence type="ECO:0000256" key="4">
    <source>
        <dbReference type="ARBA" id="ARBA00022692"/>
    </source>
</evidence>
<evidence type="ECO:0000313" key="11">
    <source>
        <dbReference type="Proteomes" id="UP001549099"/>
    </source>
</evidence>
<feature type="transmembrane region" description="Helical" evidence="7">
    <location>
        <begin position="44"/>
        <end position="61"/>
    </location>
</feature>
<dbReference type="InterPro" id="IPR027470">
    <property type="entry name" value="Cation_efflux_CTD"/>
</dbReference>
<sequence length="301" mass="32339">MDLYSNLRKGERGAWVSIWTYIVLSIVKYTAGTLGHSDALKADALNNTTDVIASVAVLVGLRISQKPPDDQHRYGHLRAETIASLIASFIMAAVGLQVLIGAIGSLASEESASPSLFTGIVALASGIVMFIVYRYNLKLSRKINSAALKAAALDNRSDALVSLGAAAGIAGAIFGYPIIDTVTAVIIAILILLSAGSIFKEAVYTLTDGFDEEEGKELSQLAESVSGVIRLKEFKGRMHGNHAFIDLTVTVDPMLNVIESHRITEEIERRLEKVKPFSTVLVHIEPELSENRKSGGTSHHV</sequence>
<keyword evidence="3" id="KW-0813">Transport</keyword>
<feature type="transmembrane region" description="Helical" evidence="7">
    <location>
        <begin position="82"/>
        <end position="104"/>
    </location>
</feature>
<evidence type="ECO:0000256" key="1">
    <source>
        <dbReference type="ARBA" id="ARBA00004141"/>
    </source>
</evidence>
<comment type="caution">
    <text evidence="10">The sequence shown here is derived from an EMBL/GenBank/DDBJ whole genome shotgun (WGS) entry which is preliminary data.</text>
</comment>